<dbReference type="SUPFAM" id="SSF101386">
    <property type="entry name" value="all-alpha NTP pyrophosphatases"/>
    <property type="match status" value="1"/>
</dbReference>
<dbReference type="AlphaFoldDB" id="A0A1F7X350"/>
<dbReference type="InterPro" id="IPR011379">
    <property type="entry name" value="MazG-related_GP37"/>
</dbReference>
<gene>
    <name evidence="2" type="ORF">A2Z67_01600</name>
</gene>
<dbReference type="Pfam" id="PF03819">
    <property type="entry name" value="MazG"/>
    <property type="match status" value="1"/>
</dbReference>
<proteinExistence type="predicted"/>
<feature type="domain" description="NTP pyrophosphohydrolase MazG-like" evidence="1">
    <location>
        <begin position="31"/>
        <end position="98"/>
    </location>
</feature>
<evidence type="ECO:0000313" key="3">
    <source>
        <dbReference type="Proteomes" id="UP000176939"/>
    </source>
</evidence>
<evidence type="ECO:0000313" key="2">
    <source>
        <dbReference type="EMBL" id="OGM09524.1"/>
    </source>
</evidence>
<accession>A0A1F7X350</accession>
<dbReference type="PIRSF" id="PIRSF006639">
    <property type="entry name" value="UCP006639_pph"/>
    <property type="match status" value="1"/>
</dbReference>
<reference evidence="2 3" key="1">
    <citation type="journal article" date="2016" name="Nat. Commun.">
        <title>Thousands of microbial genomes shed light on interconnected biogeochemical processes in an aquifer system.</title>
        <authorList>
            <person name="Anantharaman K."/>
            <person name="Brown C.T."/>
            <person name="Hug L.A."/>
            <person name="Sharon I."/>
            <person name="Castelle C.J."/>
            <person name="Probst A.J."/>
            <person name="Thomas B.C."/>
            <person name="Singh A."/>
            <person name="Wilkins M.J."/>
            <person name="Karaoz U."/>
            <person name="Brodie E.L."/>
            <person name="Williams K.H."/>
            <person name="Hubbard S.S."/>
            <person name="Banfield J.F."/>
        </authorList>
    </citation>
    <scope>NUCLEOTIDE SEQUENCE [LARGE SCALE GENOMIC DNA]</scope>
</reference>
<sequence>MTLRQYQKLVTRTASGEYKNKNDEIANWGLGVAGEAGDLAGCIKKTIYHGNDQTQGVKENVGDVMWYLAMICNFFGWDFEEVLAENIAKLRKRYSKGFSKKEASRGGSRIDWNEK</sequence>
<comment type="caution">
    <text evidence="2">The sequence shown here is derived from an EMBL/GenBank/DDBJ whole genome shotgun (WGS) entry which is preliminary data.</text>
</comment>
<dbReference type="Gene3D" id="1.10.287.1080">
    <property type="entry name" value="MazG-like"/>
    <property type="match status" value="1"/>
</dbReference>
<protein>
    <recommendedName>
        <fullName evidence="1">NTP pyrophosphohydrolase MazG-like domain-containing protein</fullName>
    </recommendedName>
</protein>
<name>A0A1F7X350_9BACT</name>
<organism evidence="2 3">
    <name type="scientific">Candidatus Woesebacteria bacterium RBG_13_36_22</name>
    <dbReference type="NCBI Taxonomy" id="1802478"/>
    <lineage>
        <taxon>Bacteria</taxon>
        <taxon>Candidatus Woeseibacteriota</taxon>
    </lineage>
</organism>
<dbReference type="InterPro" id="IPR004518">
    <property type="entry name" value="MazG-like_dom"/>
</dbReference>
<evidence type="ECO:0000259" key="1">
    <source>
        <dbReference type="Pfam" id="PF03819"/>
    </source>
</evidence>
<dbReference type="Proteomes" id="UP000176939">
    <property type="component" value="Unassembled WGS sequence"/>
</dbReference>
<dbReference type="EMBL" id="MGFQ01000021">
    <property type="protein sequence ID" value="OGM09524.1"/>
    <property type="molecule type" value="Genomic_DNA"/>
</dbReference>
<dbReference type="CDD" id="cd11541">
    <property type="entry name" value="NTP-PPase_u4"/>
    <property type="match status" value="1"/>
</dbReference>